<dbReference type="KEGG" id="aqu:109583436"/>
<feature type="transmembrane region" description="Helical" evidence="5">
    <location>
        <begin position="373"/>
        <end position="397"/>
    </location>
</feature>
<reference evidence="8" key="1">
    <citation type="journal article" date="2010" name="Nature">
        <title>The Amphimedon queenslandica genome and the evolution of animal complexity.</title>
        <authorList>
            <person name="Srivastava M."/>
            <person name="Simakov O."/>
            <person name="Chapman J."/>
            <person name="Fahey B."/>
            <person name="Gauthier M.E."/>
            <person name="Mitros T."/>
            <person name="Richards G.S."/>
            <person name="Conaco C."/>
            <person name="Dacre M."/>
            <person name="Hellsten U."/>
            <person name="Larroux C."/>
            <person name="Putnam N.H."/>
            <person name="Stanke M."/>
            <person name="Adamska M."/>
            <person name="Darling A."/>
            <person name="Degnan S.M."/>
            <person name="Oakley T.H."/>
            <person name="Plachetzki D.C."/>
            <person name="Zhai Y."/>
            <person name="Adamski M."/>
            <person name="Calcino A."/>
            <person name="Cummins S.F."/>
            <person name="Goodstein D.M."/>
            <person name="Harris C."/>
            <person name="Jackson D.J."/>
            <person name="Leys S.P."/>
            <person name="Shu S."/>
            <person name="Woodcroft B.J."/>
            <person name="Vervoort M."/>
            <person name="Kosik K.S."/>
            <person name="Manning G."/>
            <person name="Degnan B.M."/>
            <person name="Rokhsar D.S."/>
        </authorList>
    </citation>
    <scope>NUCLEOTIDE SEQUENCE [LARGE SCALE GENOMIC DNA]</scope>
</reference>
<feature type="transmembrane region" description="Helical" evidence="5">
    <location>
        <begin position="550"/>
        <end position="571"/>
    </location>
</feature>
<evidence type="ECO:0000256" key="2">
    <source>
        <dbReference type="ARBA" id="ARBA00022692"/>
    </source>
</evidence>
<evidence type="ECO:0000256" key="1">
    <source>
        <dbReference type="ARBA" id="ARBA00004370"/>
    </source>
</evidence>
<dbReference type="RefSeq" id="XP_019854341.1">
    <property type="nucleotide sequence ID" value="XM_019998782.1"/>
</dbReference>
<protein>
    <recommendedName>
        <fullName evidence="6">Amino acid transporter transmembrane domain-containing protein</fullName>
    </recommendedName>
</protein>
<sequence length="572" mass="64774">MSSSIKRLVALFKKDANEQEDGPRSVNIFLGFFFMINIVLGTGFLSIPYGFYHSGILPSIFTLLFITFLSWLTANWVVEAMARAQAYIDYKEHKDIQGASDPHFYISMSRKFEQSEMCFLFAGQWLKLSYIAVIVLLTFISVATYSTVAGSAWSVNIPFNFWNMKQCHDDDFRNNLFPKDEECGNAYRFCVFIFACIVIFLSVLPLKEQAIVQVILGLLRFLTIGAIVIYCLVKLFSDDVIDNCSNPLYEPDVDILNISNFSSNFSIPIFNEANSTETFLQIFLKFNGRSWMVSVALYSFAAGLSPAVPALTHPIKRKEWLRGYLIALYVTIGFMYLILGIVVSLWFKDCIVETCTLNWEPLSRPGRAKELRALSYIIILFPSIDVCSAFPLAIHIVANNLYTIIFGKDTTEHKTCKFFFFQFLLKLMTATLPFAVSMFVANLVTIVTFAGLFGYFLSFYYPIILQILSQWTCYKTFAASSGQNLPRASLFNFMNCISDTSQVDIPNNGKETKPLLIQPPPKTSSNKLQFFTDSRLYYTPYSIPFLSSPAVVIAVGIVTFSFLILTIVSLII</sequence>
<evidence type="ECO:0000256" key="5">
    <source>
        <dbReference type="SAM" id="Phobius"/>
    </source>
</evidence>
<dbReference type="PANTHER" id="PTHR16189">
    <property type="entry name" value="TRANSMEMBRANE PROTEIN 104-RELATED"/>
    <property type="match status" value="1"/>
</dbReference>
<accession>A0AAN0JC70</accession>
<keyword evidence="2 5" id="KW-0812">Transmembrane</keyword>
<feature type="transmembrane region" description="Helical" evidence="5">
    <location>
        <begin position="446"/>
        <end position="468"/>
    </location>
</feature>
<dbReference type="InterPro" id="IPR013057">
    <property type="entry name" value="AA_transpt_TM"/>
</dbReference>
<keyword evidence="3 5" id="KW-1133">Transmembrane helix</keyword>
<dbReference type="Proteomes" id="UP000007879">
    <property type="component" value="Unassembled WGS sequence"/>
</dbReference>
<evidence type="ECO:0000256" key="3">
    <source>
        <dbReference type="ARBA" id="ARBA00022989"/>
    </source>
</evidence>
<evidence type="ECO:0000256" key="4">
    <source>
        <dbReference type="ARBA" id="ARBA00023136"/>
    </source>
</evidence>
<keyword evidence="4 5" id="KW-0472">Membrane</keyword>
<evidence type="ECO:0000313" key="7">
    <source>
        <dbReference type="EnsemblMetazoa" id="XP_019854341.1"/>
    </source>
</evidence>
<feature type="transmembrane region" description="Helical" evidence="5">
    <location>
        <begin position="418"/>
        <end position="440"/>
    </location>
</feature>
<feature type="transmembrane region" description="Helical" evidence="5">
    <location>
        <begin position="130"/>
        <end position="155"/>
    </location>
</feature>
<dbReference type="Pfam" id="PF01490">
    <property type="entry name" value="Aa_trans"/>
    <property type="match status" value="1"/>
</dbReference>
<dbReference type="PANTHER" id="PTHR16189:SF2">
    <property type="entry name" value="AMINO ACID TRANSPORTER TRANSMEMBRANE DOMAIN-CONTAINING PROTEIN"/>
    <property type="match status" value="1"/>
</dbReference>
<feature type="transmembrane region" description="Helical" evidence="5">
    <location>
        <begin position="56"/>
        <end position="78"/>
    </location>
</feature>
<keyword evidence="8" id="KW-1185">Reference proteome</keyword>
<feature type="domain" description="Amino acid transporter transmembrane" evidence="6">
    <location>
        <begin position="30"/>
        <end position="472"/>
    </location>
</feature>
<feature type="transmembrane region" description="Helical" evidence="5">
    <location>
        <begin position="324"/>
        <end position="347"/>
    </location>
</feature>
<organism evidence="7 8">
    <name type="scientific">Amphimedon queenslandica</name>
    <name type="common">Sponge</name>
    <dbReference type="NCBI Taxonomy" id="400682"/>
    <lineage>
        <taxon>Eukaryota</taxon>
        <taxon>Metazoa</taxon>
        <taxon>Porifera</taxon>
        <taxon>Demospongiae</taxon>
        <taxon>Heteroscleromorpha</taxon>
        <taxon>Haplosclerida</taxon>
        <taxon>Niphatidae</taxon>
        <taxon>Amphimedon</taxon>
    </lineage>
</organism>
<feature type="transmembrane region" description="Helical" evidence="5">
    <location>
        <begin position="186"/>
        <end position="206"/>
    </location>
</feature>
<evidence type="ECO:0000259" key="6">
    <source>
        <dbReference type="Pfam" id="PF01490"/>
    </source>
</evidence>
<name>A0AAN0JC70_AMPQE</name>
<dbReference type="GO" id="GO:0016020">
    <property type="term" value="C:membrane"/>
    <property type="evidence" value="ECO:0007669"/>
    <property type="project" value="UniProtKB-SubCell"/>
</dbReference>
<dbReference type="AlphaFoldDB" id="A0AAN0JC70"/>
<evidence type="ECO:0000313" key="8">
    <source>
        <dbReference type="Proteomes" id="UP000007879"/>
    </source>
</evidence>
<dbReference type="EnsemblMetazoa" id="XM_019998782.1">
    <property type="protein sequence ID" value="XP_019854341.1"/>
    <property type="gene ID" value="LOC109583436"/>
</dbReference>
<reference evidence="7" key="2">
    <citation type="submission" date="2024-06" db="UniProtKB">
        <authorList>
            <consortium name="EnsemblMetazoa"/>
        </authorList>
    </citation>
    <scope>IDENTIFICATION</scope>
</reference>
<feature type="transmembrane region" description="Helical" evidence="5">
    <location>
        <begin position="218"/>
        <end position="237"/>
    </location>
</feature>
<feature type="transmembrane region" description="Helical" evidence="5">
    <location>
        <begin position="291"/>
        <end position="312"/>
    </location>
</feature>
<feature type="transmembrane region" description="Helical" evidence="5">
    <location>
        <begin position="28"/>
        <end position="50"/>
    </location>
</feature>
<dbReference type="GeneID" id="109583436"/>
<proteinExistence type="predicted"/>
<comment type="subcellular location">
    <subcellularLocation>
        <location evidence="1">Membrane</location>
    </subcellularLocation>
</comment>